<comment type="similarity">
    <text evidence="1">Belongs to the actin family.</text>
</comment>
<dbReference type="SUPFAM" id="SSF53067">
    <property type="entry name" value="Actin-like ATPase domain"/>
    <property type="match status" value="2"/>
</dbReference>
<dbReference type="Pfam" id="PF00022">
    <property type="entry name" value="Actin"/>
    <property type="match status" value="1"/>
</dbReference>
<accession>A0A6A7BZ16</accession>
<evidence type="ECO:0000313" key="3">
    <source>
        <dbReference type="EMBL" id="KAF2860302.1"/>
    </source>
</evidence>
<feature type="region of interest" description="Disordered" evidence="2">
    <location>
        <begin position="338"/>
        <end position="377"/>
    </location>
</feature>
<evidence type="ECO:0000313" key="4">
    <source>
        <dbReference type="Proteomes" id="UP000799421"/>
    </source>
</evidence>
<protein>
    <submittedName>
        <fullName evidence="3">Actin-like ATPase domain-containing protein</fullName>
    </submittedName>
</protein>
<dbReference type="InterPro" id="IPR004000">
    <property type="entry name" value="Actin"/>
</dbReference>
<keyword evidence="4" id="KW-1185">Reference proteome</keyword>
<evidence type="ECO:0000256" key="1">
    <source>
        <dbReference type="RuleBase" id="RU000487"/>
    </source>
</evidence>
<dbReference type="EMBL" id="MU005983">
    <property type="protein sequence ID" value="KAF2860302.1"/>
    <property type="molecule type" value="Genomic_DNA"/>
</dbReference>
<dbReference type="OrthoDB" id="74201at2759"/>
<dbReference type="SMART" id="SM00268">
    <property type="entry name" value="ACTIN"/>
    <property type="match status" value="1"/>
</dbReference>
<feature type="region of interest" description="Disordered" evidence="2">
    <location>
        <begin position="58"/>
        <end position="79"/>
    </location>
</feature>
<dbReference type="Gene3D" id="3.90.640.60">
    <property type="match status" value="1"/>
</dbReference>
<organism evidence="3 4">
    <name type="scientific">Piedraia hortae CBS 480.64</name>
    <dbReference type="NCBI Taxonomy" id="1314780"/>
    <lineage>
        <taxon>Eukaryota</taxon>
        <taxon>Fungi</taxon>
        <taxon>Dikarya</taxon>
        <taxon>Ascomycota</taxon>
        <taxon>Pezizomycotina</taxon>
        <taxon>Dothideomycetes</taxon>
        <taxon>Dothideomycetidae</taxon>
        <taxon>Capnodiales</taxon>
        <taxon>Piedraiaceae</taxon>
        <taxon>Piedraia</taxon>
    </lineage>
</organism>
<dbReference type="PANTHER" id="PTHR11937">
    <property type="entry name" value="ACTIN"/>
    <property type="match status" value="1"/>
</dbReference>
<feature type="compositionally biased region" description="Polar residues" evidence="2">
    <location>
        <begin position="339"/>
        <end position="367"/>
    </location>
</feature>
<dbReference type="AlphaFoldDB" id="A0A6A7BZ16"/>
<dbReference type="InterPro" id="IPR043129">
    <property type="entry name" value="ATPase_NBD"/>
</dbReference>
<dbReference type="Proteomes" id="UP000799421">
    <property type="component" value="Unassembled WGS sequence"/>
</dbReference>
<dbReference type="Gene3D" id="3.30.420.40">
    <property type="match status" value="2"/>
</dbReference>
<evidence type="ECO:0000256" key="2">
    <source>
        <dbReference type="SAM" id="MobiDB-lite"/>
    </source>
</evidence>
<name>A0A6A7BZ16_9PEZI</name>
<reference evidence="3" key="1">
    <citation type="journal article" date="2020" name="Stud. Mycol.">
        <title>101 Dothideomycetes genomes: a test case for predicting lifestyles and emergence of pathogens.</title>
        <authorList>
            <person name="Haridas S."/>
            <person name="Albert R."/>
            <person name="Binder M."/>
            <person name="Bloem J."/>
            <person name="Labutti K."/>
            <person name="Salamov A."/>
            <person name="Andreopoulos B."/>
            <person name="Baker S."/>
            <person name="Barry K."/>
            <person name="Bills G."/>
            <person name="Bluhm B."/>
            <person name="Cannon C."/>
            <person name="Castanera R."/>
            <person name="Culley D."/>
            <person name="Daum C."/>
            <person name="Ezra D."/>
            <person name="Gonzalez J."/>
            <person name="Henrissat B."/>
            <person name="Kuo A."/>
            <person name="Liang C."/>
            <person name="Lipzen A."/>
            <person name="Lutzoni F."/>
            <person name="Magnuson J."/>
            <person name="Mondo S."/>
            <person name="Nolan M."/>
            <person name="Ohm R."/>
            <person name="Pangilinan J."/>
            <person name="Park H.-J."/>
            <person name="Ramirez L."/>
            <person name="Alfaro M."/>
            <person name="Sun H."/>
            <person name="Tritt A."/>
            <person name="Yoshinaga Y."/>
            <person name="Zwiers L.-H."/>
            <person name="Turgeon B."/>
            <person name="Goodwin S."/>
            <person name="Spatafora J."/>
            <person name="Crous P."/>
            <person name="Grigoriev I."/>
        </authorList>
    </citation>
    <scope>NUCLEOTIDE SEQUENCE</scope>
    <source>
        <strain evidence="3">CBS 480.64</strain>
    </source>
</reference>
<proteinExistence type="inferred from homology"/>
<gene>
    <name evidence="3" type="ORF">K470DRAFT_247605</name>
</gene>
<sequence>MPAFREDQLFIIAPGSATTLAQLGLLESFSPPRHHIPSRMFRAAKAGEFEAIKVRKKVKEGGNTPKDGGVKDDDNDEAEWEEDISQSGAVWPIQHGRIVDWPCFFALMTHVYNMVNPPFHTPVIIVAEPVWTVRDHERITQFFFEKFKVPAFSMIDSASAVAYAYNVSTATIVDIGLDKADVTCITDYTVHEIGRTLAMPGCGGEAMTQHLLELLRGRDFDHEMCEQLKKSPICEILSPEQLSEVPSSDHNPTTVAALQPPAVEVTVEKRLEDDEGVLDIASIVTGGHMNEYLAQKEREKAAKQAKKGAEAALPPAKLANHKRIINTFLYENIPRQGVSEKSNTGVQGGASTSSDKLTETGEASQDKPSPGKPQENNREIEVGTERFSPASPSFLNTLTSKIYLSITTCPVTSRRGELWENIIITGQGSRVPGFREAVLLSLQRRFQVGSGEGLAVGGYHPTQSAHPAPPPNLYAAGGLGAGGFSIPQTPSSIKMAKVPEHFAEWKEVNYYDAGFVGAQIAARVLYASPQASVNGESGIKGFLNRIEYNDLGPRGVREILV</sequence>